<feature type="domain" description="Metallo-beta-lactamase" evidence="1">
    <location>
        <begin position="19"/>
        <end position="199"/>
    </location>
</feature>
<dbReference type="CDD" id="cd07733">
    <property type="entry name" value="YycJ-like_MBL-fold"/>
    <property type="match status" value="1"/>
</dbReference>
<dbReference type="Proteomes" id="UP001171751">
    <property type="component" value="Unassembled WGS sequence"/>
</dbReference>
<evidence type="ECO:0000313" key="2">
    <source>
        <dbReference type="EMBL" id="MDO5457673.1"/>
    </source>
</evidence>
<dbReference type="EMBL" id="JAUNQW010000020">
    <property type="protein sequence ID" value="MDO5457673.1"/>
    <property type="molecule type" value="Genomic_DNA"/>
</dbReference>
<evidence type="ECO:0000313" key="3">
    <source>
        <dbReference type="Proteomes" id="UP001171751"/>
    </source>
</evidence>
<organism evidence="2 3">
    <name type="scientific">Atopococcus tabaci</name>
    <dbReference type="NCBI Taxonomy" id="269774"/>
    <lineage>
        <taxon>Bacteria</taxon>
        <taxon>Bacillati</taxon>
        <taxon>Bacillota</taxon>
        <taxon>Bacilli</taxon>
        <taxon>Lactobacillales</taxon>
        <taxon>Carnobacteriaceae</taxon>
        <taxon>Atopococcus</taxon>
    </lineage>
</organism>
<name>A0AA43UCZ8_9LACT</name>
<dbReference type="InterPro" id="IPR052533">
    <property type="entry name" value="WalJ/YycJ-like"/>
</dbReference>
<keyword evidence="3" id="KW-1185">Reference proteome</keyword>
<dbReference type="PANTHER" id="PTHR47619:SF1">
    <property type="entry name" value="EXODEOXYRIBONUCLEASE WALJ"/>
    <property type="match status" value="1"/>
</dbReference>
<sequence>MEKVKQSDFRMSILASGSTGNSVYVETDRIKILVDAGLSGKKIENLLKSVGREAKDLDAILVTHEHSDHIKGVGVLARRYNLPIYANAKTWQAMENKLGKLKTEQKFIFAKEKVLTLADLDISSFGVSHDAVDPQFYSFHRNAKSFVILTDTGYVSDRMRGMLKNADCYLFESNHDVELLRYGSYPWHLKQRILSNKGHLSNEDGALALAEMVGDNTERIYLGHLSQDNNVKDIARTTAHDILTEKDCGVNHHFWLYDTDPAEATTLYTL</sequence>
<dbReference type="PANTHER" id="PTHR47619">
    <property type="entry name" value="METALLO-HYDROLASE YYCJ-RELATED"/>
    <property type="match status" value="1"/>
</dbReference>
<dbReference type="AlphaFoldDB" id="A0AA43UCZ8"/>
<dbReference type="Gene3D" id="3.60.15.10">
    <property type="entry name" value="Ribonuclease Z/Hydroxyacylglutathione hydrolase-like"/>
    <property type="match status" value="1"/>
</dbReference>
<comment type="caution">
    <text evidence="2">The sequence shown here is derived from an EMBL/GenBank/DDBJ whole genome shotgun (WGS) entry which is preliminary data.</text>
</comment>
<dbReference type="Pfam" id="PF12706">
    <property type="entry name" value="Lactamase_B_2"/>
    <property type="match status" value="1"/>
</dbReference>
<dbReference type="InterPro" id="IPR036866">
    <property type="entry name" value="RibonucZ/Hydroxyglut_hydro"/>
</dbReference>
<dbReference type="SUPFAM" id="SSF56281">
    <property type="entry name" value="Metallo-hydrolase/oxidoreductase"/>
    <property type="match status" value="1"/>
</dbReference>
<gene>
    <name evidence="2" type="ORF">Q4F26_04930</name>
</gene>
<proteinExistence type="predicted"/>
<dbReference type="InterPro" id="IPR001279">
    <property type="entry name" value="Metallo-B-lactamas"/>
</dbReference>
<evidence type="ECO:0000259" key="1">
    <source>
        <dbReference type="SMART" id="SM00849"/>
    </source>
</evidence>
<dbReference type="InterPro" id="IPR058121">
    <property type="entry name" value="WalJ/YycJ"/>
</dbReference>
<dbReference type="SMART" id="SM00849">
    <property type="entry name" value="Lactamase_B"/>
    <property type="match status" value="1"/>
</dbReference>
<protein>
    <submittedName>
        <fullName evidence="2">MBL fold metallo-hydrolase</fullName>
    </submittedName>
</protein>
<reference evidence="2" key="1">
    <citation type="submission" date="2023-07" db="EMBL/GenBank/DDBJ databases">
        <title>Between Cages and Wild: Unraveling the Impact of Captivity on Animal Microbiomes and Antimicrobial Resistance.</title>
        <authorList>
            <person name="Schmartz G.P."/>
            <person name="Rehner J."/>
            <person name="Schuff M.J."/>
            <person name="Becker S.L."/>
            <person name="Kravczyk M."/>
            <person name="Gurevich A."/>
            <person name="Francke R."/>
            <person name="Mueller R."/>
            <person name="Keller V."/>
            <person name="Keller A."/>
        </authorList>
    </citation>
    <scope>NUCLEOTIDE SEQUENCE</scope>
    <source>
        <strain evidence="2">S39M_St_73</strain>
    </source>
</reference>
<accession>A0AA43UCZ8</accession>